<dbReference type="HAMAP" id="MF_00198">
    <property type="entry name" value="Spermidine_synth"/>
    <property type="match status" value="1"/>
</dbReference>
<evidence type="ECO:0000259" key="4">
    <source>
        <dbReference type="PROSITE" id="PS51006"/>
    </source>
</evidence>
<feature type="domain" description="PABS" evidence="4">
    <location>
        <begin position="1"/>
        <end position="157"/>
    </location>
</feature>
<dbReference type="InterPro" id="IPR030373">
    <property type="entry name" value="PABS_CS"/>
</dbReference>
<dbReference type="Pfam" id="PF01564">
    <property type="entry name" value="Spermine_synth"/>
    <property type="match status" value="1"/>
</dbReference>
<accession>A0A6C0BFT0</accession>
<name>A0A6C0BFT0_9ZZZZ</name>
<dbReference type="AlphaFoldDB" id="A0A6C0BFT0"/>
<organism evidence="5">
    <name type="scientific">viral metagenome</name>
    <dbReference type="NCBI Taxonomy" id="1070528"/>
    <lineage>
        <taxon>unclassified sequences</taxon>
        <taxon>metagenomes</taxon>
        <taxon>organismal metagenomes</taxon>
    </lineage>
</organism>
<reference evidence="5" key="1">
    <citation type="journal article" date="2020" name="Nature">
        <title>Giant virus diversity and host interactions through global metagenomics.</title>
        <authorList>
            <person name="Schulz F."/>
            <person name="Roux S."/>
            <person name="Paez-Espino D."/>
            <person name="Jungbluth S."/>
            <person name="Walsh D.A."/>
            <person name="Denef V.J."/>
            <person name="McMahon K.D."/>
            <person name="Konstantinidis K.T."/>
            <person name="Eloe-Fadrosh E.A."/>
            <person name="Kyrpides N.C."/>
            <person name="Woyke T."/>
        </authorList>
    </citation>
    <scope>NUCLEOTIDE SEQUENCE</scope>
    <source>
        <strain evidence="5">GVMAG-M-3300013004-44</strain>
    </source>
</reference>
<dbReference type="GO" id="GO:0010487">
    <property type="term" value="F:thermospermine synthase activity"/>
    <property type="evidence" value="ECO:0007669"/>
    <property type="project" value="UniProtKB-ARBA"/>
</dbReference>
<comment type="similarity">
    <text evidence="1">Belongs to the spermidine/spermine synthase family.</text>
</comment>
<dbReference type="InterPro" id="IPR030374">
    <property type="entry name" value="PABS"/>
</dbReference>
<keyword evidence="2" id="KW-0808">Transferase</keyword>
<dbReference type="PROSITE" id="PS51006">
    <property type="entry name" value="PABS_2"/>
    <property type="match status" value="1"/>
</dbReference>
<sequence>MSSTLEEAERAKGCSLDSIITHRETRVEMIQCPTWGIACFMDGVIQSCEMDEAMYHISLVHPTMIHTPGVERVLIIGGGEGATAREVLKWTSVKQVDMYDWDKDVVQLFQSKYPQWAKGAWKNEKLALHFDNIFDVITSPPDKPYDVIIIDLFDPEEENMEQWKHLLRHLPQWMTPNTSIVMYAGMRKNEIVQPYQMLKDIIAEFYTNKDVHLYTVSIPSFMGDAAFLIVRPLERRE</sequence>
<evidence type="ECO:0000313" key="5">
    <source>
        <dbReference type="EMBL" id="QHS90920.1"/>
    </source>
</evidence>
<dbReference type="InterPro" id="IPR001045">
    <property type="entry name" value="Spermi_synthase"/>
</dbReference>
<keyword evidence="3" id="KW-0620">Polyamine biosynthesis</keyword>
<dbReference type="PANTHER" id="PTHR43317">
    <property type="entry name" value="THERMOSPERMINE SYNTHASE ACAULIS5"/>
    <property type="match status" value="1"/>
</dbReference>
<dbReference type="GO" id="GO:0006596">
    <property type="term" value="P:polyamine biosynthetic process"/>
    <property type="evidence" value="ECO:0007669"/>
    <property type="project" value="UniProtKB-KW"/>
</dbReference>
<dbReference type="SUPFAM" id="SSF53335">
    <property type="entry name" value="S-adenosyl-L-methionine-dependent methyltransferases"/>
    <property type="match status" value="1"/>
</dbReference>
<protein>
    <recommendedName>
        <fullName evidence="4">PABS domain-containing protein</fullName>
    </recommendedName>
</protein>
<dbReference type="PANTHER" id="PTHR43317:SF1">
    <property type="entry name" value="THERMOSPERMINE SYNTHASE ACAULIS5"/>
    <property type="match status" value="1"/>
</dbReference>
<evidence type="ECO:0000256" key="2">
    <source>
        <dbReference type="ARBA" id="ARBA00022679"/>
    </source>
</evidence>
<dbReference type="EMBL" id="MN739154">
    <property type="protein sequence ID" value="QHS90920.1"/>
    <property type="molecule type" value="Genomic_DNA"/>
</dbReference>
<dbReference type="CDD" id="cd02440">
    <property type="entry name" value="AdoMet_MTases"/>
    <property type="match status" value="1"/>
</dbReference>
<dbReference type="PROSITE" id="PS01330">
    <property type="entry name" value="PABS_1"/>
    <property type="match status" value="1"/>
</dbReference>
<dbReference type="Gene3D" id="3.40.50.150">
    <property type="entry name" value="Vaccinia Virus protein VP39"/>
    <property type="match status" value="1"/>
</dbReference>
<dbReference type="InterPro" id="IPR029063">
    <property type="entry name" value="SAM-dependent_MTases_sf"/>
</dbReference>
<proteinExistence type="inferred from homology"/>
<evidence type="ECO:0000256" key="1">
    <source>
        <dbReference type="ARBA" id="ARBA00007867"/>
    </source>
</evidence>
<evidence type="ECO:0000256" key="3">
    <source>
        <dbReference type="ARBA" id="ARBA00023115"/>
    </source>
</evidence>